<dbReference type="InterPro" id="IPR019474">
    <property type="entry name" value="Ub_conjug_fac_E4_core"/>
</dbReference>
<evidence type="ECO:0000256" key="2">
    <source>
        <dbReference type="ARBA" id="ARBA00012483"/>
    </source>
</evidence>
<dbReference type="Pfam" id="PF25576">
    <property type="entry name" value="TPR_RNF123"/>
    <property type="match status" value="2"/>
</dbReference>
<dbReference type="InterPro" id="IPR003877">
    <property type="entry name" value="SPRY_dom"/>
</dbReference>
<dbReference type="InterPro" id="IPR013083">
    <property type="entry name" value="Znf_RING/FYVE/PHD"/>
</dbReference>
<keyword evidence="7" id="KW-0862">Zinc</keyword>
<dbReference type="GO" id="GO:0008270">
    <property type="term" value="F:zinc ion binding"/>
    <property type="evidence" value="ECO:0007669"/>
    <property type="project" value="UniProtKB-KW"/>
</dbReference>
<dbReference type="Pfam" id="PF10408">
    <property type="entry name" value="Ufd2P_core"/>
    <property type="match status" value="1"/>
</dbReference>
<name>A0AAV5DLG9_ELECO</name>
<dbReference type="GO" id="GO:0000151">
    <property type="term" value="C:ubiquitin ligase complex"/>
    <property type="evidence" value="ECO:0007669"/>
    <property type="project" value="InterPro"/>
</dbReference>
<evidence type="ECO:0000259" key="9">
    <source>
        <dbReference type="PROSITE" id="PS50089"/>
    </source>
</evidence>
<dbReference type="Pfam" id="PF00622">
    <property type="entry name" value="SPRY"/>
    <property type="match status" value="1"/>
</dbReference>
<dbReference type="Gene3D" id="2.60.120.920">
    <property type="match status" value="1"/>
</dbReference>
<protein>
    <recommendedName>
        <fullName evidence="2">RING-type E3 ubiquitin transferase</fullName>
        <ecNumber evidence="2">2.3.2.27</ecNumber>
    </recommendedName>
</protein>
<accession>A0AAV5DLG9</accession>
<keyword evidence="5 8" id="KW-0863">Zinc-finger</keyword>
<comment type="catalytic activity">
    <reaction evidence="1">
        <text>S-ubiquitinyl-[E2 ubiquitin-conjugating enzyme]-L-cysteine + [acceptor protein]-L-lysine = [E2 ubiquitin-conjugating enzyme]-L-cysteine + N(6)-ubiquitinyl-[acceptor protein]-L-lysine.</text>
        <dbReference type="EC" id="2.3.2.27"/>
    </reaction>
</comment>
<dbReference type="GO" id="GO:0034450">
    <property type="term" value="F:ubiquitin-ubiquitin ligase activity"/>
    <property type="evidence" value="ECO:0007669"/>
    <property type="project" value="InterPro"/>
</dbReference>
<dbReference type="SUPFAM" id="SSF49899">
    <property type="entry name" value="Concanavalin A-like lectins/glucanases"/>
    <property type="match status" value="1"/>
</dbReference>
<evidence type="ECO:0000256" key="5">
    <source>
        <dbReference type="ARBA" id="ARBA00022771"/>
    </source>
</evidence>
<evidence type="ECO:0000313" key="11">
    <source>
        <dbReference type="EMBL" id="GJN10947.1"/>
    </source>
</evidence>
<dbReference type="FunFam" id="3.30.40.10:FF:000133">
    <property type="entry name" value="E3 ubiquitin-protein ligase RNF123"/>
    <property type="match status" value="1"/>
</dbReference>
<dbReference type="EMBL" id="BQKI01000018">
    <property type="protein sequence ID" value="GJN10947.1"/>
    <property type="molecule type" value="Genomic_DNA"/>
</dbReference>
<dbReference type="AlphaFoldDB" id="A0AAV5DLG9"/>
<gene>
    <name evidence="11" type="primary">ga29097</name>
    <name evidence="11" type="ORF">PR202_ga29097</name>
</gene>
<sequence>MMDNVALSAVCQGAGESKVVLDDSSIYGKFKSIRGPLLVESSAPFSSARANACVWKGKWMYEVTLETSGVQQLGWATISSPFTDQKGVGDADDSYSFDGRRVTKWNNDPKPYGQPWAVGDVIGCCINLDAGEISFYRNGISLGIAFNGICNVESKKGYYAAISLSEGERCHLNFGSHPFRYPVDGFDPIEAPPRSRMFTAYLLRCLFRLLEVYNLEKSESAYFEKLRRVKKFAPLQELFHTISEGICAEFFSAVEGSHECLEYISWGSLTTFLLDVFKAREPHDFSCLDQVLELFLQFQGCTPLLQELIVALSCMCKVAPLVLTECPYSGSYPFLALACHLLRHKDIMHLWWNSTDFAFSFEGFLTWKIPNKQDLQCLIPSVWWPGSSEDEISMTLTITTLSDAIKKVIFSGHFLLRRCIVSFAAWYRATLFSPWKQRGMYAACMWVVELLLVLSESKIVFQYVPEFYVESLVDCFHALRRSDPPFVSPAVFLKQGLASFVTLVVKHFDDTRIVNPDLKDLLLQSISVLVQYREFMHVFENNKEAINGLPRSLLSAFDNRSWIPVTNILFRLCKGSGFASSKNAESSSSATFQVLLRETCIHEQELFHSFLNRLFNTLSWTMTEFSMSIREMQDKHQDPRILYSRDSLCIPHGTRYEFEEIDWLIVFILNHIISTADAEFFDMTLRRPGQQLEKTNRTMILAPLVGIILNLMECSSTSEHRELNDVMAVFASMDCPATIHFGLQYLLSYNWSNVLRGDVFLVKLAQLEEFSHYFRRITMAVDGKEEHSLNSGDEEEDDTCCICYSCDSDATFQPCHHKSCFGCISRHLLNSQRCFYCNAIVTSVTRIAES</sequence>
<dbReference type="Pfam" id="PF19322">
    <property type="entry name" value="RKP_N"/>
    <property type="match status" value="1"/>
</dbReference>
<evidence type="ECO:0000256" key="3">
    <source>
        <dbReference type="ARBA" id="ARBA00022679"/>
    </source>
</evidence>
<dbReference type="PROSITE" id="PS50188">
    <property type="entry name" value="B302_SPRY"/>
    <property type="match status" value="1"/>
</dbReference>
<comment type="caution">
    <text evidence="11">The sequence shown here is derived from an EMBL/GenBank/DDBJ whole genome shotgun (WGS) entry which is preliminary data.</text>
</comment>
<dbReference type="Gene3D" id="3.30.40.10">
    <property type="entry name" value="Zinc/RING finger domain, C3HC4 (zinc finger)"/>
    <property type="match status" value="1"/>
</dbReference>
<evidence type="ECO:0000259" key="10">
    <source>
        <dbReference type="PROSITE" id="PS50188"/>
    </source>
</evidence>
<keyword evidence="12" id="KW-1185">Reference proteome</keyword>
<proteinExistence type="predicted"/>
<dbReference type="FunFam" id="2.60.120.920:FF:000053">
    <property type="entry name" value="E3 ubiquitin-protein ligase RKP"/>
    <property type="match status" value="1"/>
</dbReference>
<dbReference type="InterPro" id="IPR001841">
    <property type="entry name" value="Znf_RING"/>
</dbReference>
<evidence type="ECO:0000256" key="7">
    <source>
        <dbReference type="ARBA" id="ARBA00022833"/>
    </source>
</evidence>
<evidence type="ECO:0000256" key="1">
    <source>
        <dbReference type="ARBA" id="ARBA00000900"/>
    </source>
</evidence>
<dbReference type="InterPro" id="IPR001870">
    <property type="entry name" value="B30.2/SPRY"/>
</dbReference>
<feature type="domain" description="B30.2/SPRY" evidence="10">
    <location>
        <begin position="1"/>
        <end position="179"/>
    </location>
</feature>
<dbReference type="GO" id="GO:0016567">
    <property type="term" value="P:protein ubiquitination"/>
    <property type="evidence" value="ECO:0007669"/>
    <property type="project" value="InterPro"/>
</dbReference>
<dbReference type="PANTHER" id="PTHR13363:SF5">
    <property type="entry name" value="E3 UBIQUITIN-PROTEIN LIGASE RNF123"/>
    <property type="match status" value="1"/>
</dbReference>
<evidence type="ECO:0000313" key="12">
    <source>
        <dbReference type="Proteomes" id="UP001054889"/>
    </source>
</evidence>
<dbReference type="CDD" id="cd16541">
    <property type="entry name" value="RING-HC_RNF123"/>
    <property type="match status" value="1"/>
</dbReference>
<dbReference type="InterPro" id="IPR045129">
    <property type="entry name" value="RNF123/RKP/RSPRY1"/>
</dbReference>
<dbReference type="SMART" id="SM00449">
    <property type="entry name" value="SPRY"/>
    <property type="match status" value="1"/>
</dbReference>
<dbReference type="SUPFAM" id="SSF57850">
    <property type="entry name" value="RING/U-box"/>
    <property type="match status" value="1"/>
</dbReference>
<dbReference type="GO" id="GO:0006511">
    <property type="term" value="P:ubiquitin-dependent protein catabolic process"/>
    <property type="evidence" value="ECO:0007669"/>
    <property type="project" value="InterPro"/>
</dbReference>
<keyword evidence="3" id="KW-0808">Transferase</keyword>
<evidence type="ECO:0000256" key="4">
    <source>
        <dbReference type="ARBA" id="ARBA00022723"/>
    </source>
</evidence>
<reference evidence="11" key="1">
    <citation type="journal article" date="2018" name="DNA Res.">
        <title>Multiple hybrid de novo genome assembly of finger millet, an orphan allotetraploid crop.</title>
        <authorList>
            <person name="Hatakeyama M."/>
            <person name="Aluri S."/>
            <person name="Balachadran M.T."/>
            <person name="Sivarajan S.R."/>
            <person name="Patrignani A."/>
            <person name="Gruter S."/>
            <person name="Poveda L."/>
            <person name="Shimizu-Inatsugi R."/>
            <person name="Baeten J."/>
            <person name="Francoijs K.J."/>
            <person name="Nataraja K.N."/>
            <person name="Reddy Y.A.N."/>
            <person name="Phadnis S."/>
            <person name="Ravikumar R.L."/>
            <person name="Schlapbach R."/>
            <person name="Sreeman S.M."/>
            <person name="Shimizu K.K."/>
        </authorList>
    </citation>
    <scope>NUCLEOTIDE SEQUENCE</scope>
</reference>
<dbReference type="PANTHER" id="PTHR13363">
    <property type="entry name" value="RING FINGER AND SRY DOMAIN-CONTAINING"/>
    <property type="match status" value="1"/>
</dbReference>
<keyword evidence="4" id="KW-0479">Metal-binding</keyword>
<dbReference type="InterPro" id="IPR045737">
    <property type="entry name" value="RKP_N"/>
</dbReference>
<keyword evidence="6" id="KW-0833">Ubl conjugation pathway</keyword>
<feature type="domain" description="RING-type" evidence="9">
    <location>
        <begin position="800"/>
        <end position="838"/>
    </location>
</feature>
<dbReference type="EC" id="2.3.2.27" evidence="2"/>
<dbReference type="Proteomes" id="UP001054889">
    <property type="component" value="Unassembled WGS sequence"/>
</dbReference>
<evidence type="ECO:0000256" key="6">
    <source>
        <dbReference type="ARBA" id="ARBA00022786"/>
    </source>
</evidence>
<dbReference type="InterPro" id="IPR013320">
    <property type="entry name" value="ConA-like_dom_sf"/>
</dbReference>
<reference evidence="11" key="2">
    <citation type="submission" date="2021-12" db="EMBL/GenBank/DDBJ databases">
        <title>Resequencing data analysis of finger millet.</title>
        <authorList>
            <person name="Hatakeyama M."/>
            <person name="Aluri S."/>
            <person name="Balachadran M.T."/>
            <person name="Sivarajan S.R."/>
            <person name="Poveda L."/>
            <person name="Shimizu-Inatsugi R."/>
            <person name="Schlapbach R."/>
            <person name="Sreeman S.M."/>
            <person name="Shimizu K.K."/>
        </authorList>
    </citation>
    <scope>NUCLEOTIDE SEQUENCE</scope>
</reference>
<evidence type="ECO:0000256" key="8">
    <source>
        <dbReference type="PROSITE-ProRule" id="PRU00175"/>
    </source>
</evidence>
<dbReference type="GO" id="GO:0005737">
    <property type="term" value="C:cytoplasm"/>
    <property type="evidence" value="ECO:0007669"/>
    <property type="project" value="TreeGrafter"/>
</dbReference>
<dbReference type="InterPro" id="IPR057987">
    <property type="entry name" value="TPR_RNF123/RKP"/>
</dbReference>
<dbReference type="InterPro" id="IPR043136">
    <property type="entry name" value="B30.2/SPRY_sf"/>
</dbReference>
<organism evidence="11 12">
    <name type="scientific">Eleusine coracana subsp. coracana</name>
    <dbReference type="NCBI Taxonomy" id="191504"/>
    <lineage>
        <taxon>Eukaryota</taxon>
        <taxon>Viridiplantae</taxon>
        <taxon>Streptophyta</taxon>
        <taxon>Embryophyta</taxon>
        <taxon>Tracheophyta</taxon>
        <taxon>Spermatophyta</taxon>
        <taxon>Magnoliopsida</taxon>
        <taxon>Liliopsida</taxon>
        <taxon>Poales</taxon>
        <taxon>Poaceae</taxon>
        <taxon>PACMAD clade</taxon>
        <taxon>Chloridoideae</taxon>
        <taxon>Cynodonteae</taxon>
        <taxon>Eleusininae</taxon>
        <taxon>Eleusine</taxon>
    </lineage>
</organism>
<dbReference type="PROSITE" id="PS50089">
    <property type="entry name" value="ZF_RING_2"/>
    <property type="match status" value="1"/>
</dbReference>